<keyword evidence="2" id="KW-1185">Reference proteome</keyword>
<proteinExistence type="predicted"/>
<dbReference type="AlphaFoldDB" id="U4LUX5"/>
<evidence type="ECO:0000313" key="2">
    <source>
        <dbReference type="Proteomes" id="UP000018144"/>
    </source>
</evidence>
<name>U4LUX5_PYROM</name>
<sequence length="44" mass="5224">MSECVAIWILRKRNFFKGLAWLLYTLQHKSRQGLKVIFTSQKSP</sequence>
<dbReference type="EMBL" id="HF936296">
    <property type="protein sequence ID" value="CCX34092.1"/>
    <property type="molecule type" value="Genomic_DNA"/>
</dbReference>
<accession>U4LUX5</accession>
<protein>
    <submittedName>
        <fullName evidence="1">Uncharacterized protein</fullName>
    </submittedName>
</protein>
<evidence type="ECO:0000313" key="1">
    <source>
        <dbReference type="EMBL" id="CCX34092.1"/>
    </source>
</evidence>
<organism evidence="1 2">
    <name type="scientific">Pyronema omphalodes (strain CBS 100304)</name>
    <name type="common">Pyronema confluens</name>
    <dbReference type="NCBI Taxonomy" id="1076935"/>
    <lineage>
        <taxon>Eukaryota</taxon>
        <taxon>Fungi</taxon>
        <taxon>Dikarya</taxon>
        <taxon>Ascomycota</taxon>
        <taxon>Pezizomycotina</taxon>
        <taxon>Pezizomycetes</taxon>
        <taxon>Pezizales</taxon>
        <taxon>Pyronemataceae</taxon>
        <taxon>Pyronema</taxon>
    </lineage>
</organism>
<reference evidence="1 2" key="1">
    <citation type="journal article" date="2013" name="PLoS Genet.">
        <title>The genome and development-dependent transcriptomes of Pyronema confluens: a window into fungal evolution.</title>
        <authorList>
            <person name="Traeger S."/>
            <person name="Altegoer F."/>
            <person name="Freitag M."/>
            <person name="Gabaldon T."/>
            <person name="Kempken F."/>
            <person name="Kumar A."/>
            <person name="Marcet-Houben M."/>
            <person name="Poggeler S."/>
            <person name="Stajich J.E."/>
            <person name="Nowrousian M."/>
        </authorList>
    </citation>
    <scope>NUCLEOTIDE SEQUENCE [LARGE SCALE GENOMIC DNA]</scope>
    <source>
        <strain evidence="2">CBS 100304</strain>
        <tissue evidence="1">Vegetative mycelium</tissue>
    </source>
</reference>
<dbReference type="Proteomes" id="UP000018144">
    <property type="component" value="Unassembled WGS sequence"/>
</dbReference>
<gene>
    <name evidence="1" type="ORF">PCON_02570</name>
</gene>